<organism evidence="2 3">
    <name type="scientific">Nocardioides kongjuensis</name>
    <dbReference type="NCBI Taxonomy" id="349522"/>
    <lineage>
        <taxon>Bacteria</taxon>
        <taxon>Bacillati</taxon>
        <taxon>Actinomycetota</taxon>
        <taxon>Actinomycetes</taxon>
        <taxon>Propionibacteriales</taxon>
        <taxon>Nocardioidaceae</taxon>
        <taxon>Nocardioides</taxon>
    </lineage>
</organism>
<protein>
    <submittedName>
        <fullName evidence="2">Uncharacterized protein</fullName>
    </submittedName>
</protein>
<feature type="region of interest" description="Disordered" evidence="1">
    <location>
        <begin position="1"/>
        <end position="28"/>
    </location>
</feature>
<reference evidence="2 3" key="1">
    <citation type="submission" date="2020-07" db="EMBL/GenBank/DDBJ databases">
        <title>Sequencing the genomes of 1000 actinobacteria strains.</title>
        <authorList>
            <person name="Klenk H.-P."/>
        </authorList>
    </citation>
    <scope>NUCLEOTIDE SEQUENCE [LARGE SCALE GENOMIC DNA]</scope>
    <source>
        <strain evidence="2 3">DSM 19082</strain>
    </source>
</reference>
<evidence type="ECO:0000313" key="2">
    <source>
        <dbReference type="EMBL" id="NYD33855.1"/>
    </source>
</evidence>
<evidence type="ECO:0000256" key="1">
    <source>
        <dbReference type="SAM" id="MobiDB-lite"/>
    </source>
</evidence>
<gene>
    <name evidence="2" type="ORF">BJ958_005401</name>
</gene>
<evidence type="ECO:0000313" key="3">
    <source>
        <dbReference type="Proteomes" id="UP000582231"/>
    </source>
</evidence>
<dbReference type="EMBL" id="JACCBF010000001">
    <property type="protein sequence ID" value="NYD33855.1"/>
    <property type="molecule type" value="Genomic_DNA"/>
</dbReference>
<feature type="compositionally biased region" description="Polar residues" evidence="1">
    <location>
        <begin position="1"/>
        <end position="11"/>
    </location>
</feature>
<sequence>MGGAAESSTGPGSAPRAIGAGRPGPVRSALRKALQEARDAQRMTTEHEVRALVADRQAAIVDEAARRGDERVLLTASDKLLELLDTLPVRTTDAPGGGGADDGGAAGAALLVLRGSPTLGDTADA</sequence>
<accession>A0A852RSJ5</accession>
<keyword evidence="3" id="KW-1185">Reference proteome</keyword>
<dbReference type="RefSeq" id="WP_179729844.1">
    <property type="nucleotide sequence ID" value="NZ_BAABEF010000001.1"/>
</dbReference>
<name>A0A852RSJ5_9ACTN</name>
<dbReference type="Proteomes" id="UP000582231">
    <property type="component" value="Unassembled WGS sequence"/>
</dbReference>
<proteinExistence type="predicted"/>
<comment type="caution">
    <text evidence="2">The sequence shown here is derived from an EMBL/GenBank/DDBJ whole genome shotgun (WGS) entry which is preliminary data.</text>
</comment>
<dbReference type="AlphaFoldDB" id="A0A852RSJ5"/>